<protein>
    <submittedName>
        <fullName evidence="2">Uncharacterized protein</fullName>
    </submittedName>
</protein>
<reference evidence="2 3" key="1">
    <citation type="submission" date="2014-02" db="EMBL/GenBank/DDBJ databases">
        <title>The genome sequence of Colletotrichum salicis CBS 607.94.</title>
        <authorList>
            <person name="Baroncelli R."/>
            <person name="Thon M.R."/>
        </authorList>
    </citation>
    <scope>NUCLEOTIDE SEQUENCE [LARGE SCALE GENOMIC DNA]</scope>
    <source>
        <strain evidence="2 3">CBS 607.94</strain>
    </source>
</reference>
<keyword evidence="3" id="KW-1185">Reference proteome</keyword>
<dbReference type="EMBL" id="JFFI01001627">
    <property type="protein sequence ID" value="KXH57061.1"/>
    <property type="molecule type" value="Genomic_DNA"/>
</dbReference>
<feature type="region of interest" description="Disordered" evidence="1">
    <location>
        <begin position="102"/>
        <end position="131"/>
    </location>
</feature>
<accession>A0A135U9J3</accession>
<evidence type="ECO:0000313" key="2">
    <source>
        <dbReference type="EMBL" id="KXH57061.1"/>
    </source>
</evidence>
<comment type="caution">
    <text evidence="2">The sequence shown here is derived from an EMBL/GenBank/DDBJ whole genome shotgun (WGS) entry which is preliminary data.</text>
</comment>
<feature type="region of interest" description="Disordered" evidence="1">
    <location>
        <begin position="49"/>
        <end position="81"/>
    </location>
</feature>
<proteinExistence type="predicted"/>
<evidence type="ECO:0000313" key="3">
    <source>
        <dbReference type="Proteomes" id="UP000070121"/>
    </source>
</evidence>
<name>A0A135U9J3_9PEZI</name>
<sequence length="173" mass="18637">MKRIGIWSLALSDVGRERFAAQSLDQTSTRFRMGYQMSRVQIFQGSKKAMPRNGFGQQTPDGGFVAASGASGMPRSHEGAPSGSLAAAMFIRASDGLAGNAKWPAKRLSHGTSSERATKPQRGLPSLPSSARHQTLDQLARKSLPARAQLSRALVRHQLSAATKLIDSPRIRI</sequence>
<dbReference type="Proteomes" id="UP000070121">
    <property type="component" value="Unassembled WGS sequence"/>
</dbReference>
<dbReference type="AlphaFoldDB" id="A0A135U9J3"/>
<gene>
    <name evidence="2" type="ORF">CSAL01_09747</name>
</gene>
<organism evidence="2 3">
    <name type="scientific">Colletotrichum salicis</name>
    <dbReference type="NCBI Taxonomy" id="1209931"/>
    <lineage>
        <taxon>Eukaryota</taxon>
        <taxon>Fungi</taxon>
        <taxon>Dikarya</taxon>
        <taxon>Ascomycota</taxon>
        <taxon>Pezizomycotina</taxon>
        <taxon>Sordariomycetes</taxon>
        <taxon>Hypocreomycetidae</taxon>
        <taxon>Glomerellales</taxon>
        <taxon>Glomerellaceae</taxon>
        <taxon>Colletotrichum</taxon>
        <taxon>Colletotrichum acutatum species complex</taxon>
    </lineage>
</organism>
<evidence type="ECO:0000256" key="1">
    <source>
        <dbReference type="SAM" id="MobiDB-lite"/>
    </source>
</evidence>